<dbReference type="KEGG" id="tpg:TPEGAU_0373"/>
<evidence type="ECO:0000256" key="1">
    <source>
        <dbReference type="ARBA" id="ARBA00004496"/>
    </source>
</evidence>
<reference evidence="11" key="1">
    <citation type="journal article" date="2012" name="PLoS Negl. Trop. Dis.">
        <title>Whole genome sequences of three Treponema pallidum ssp. pertenue strains: yaws and syphilis treponemes differ in less than 0.2% of the genome sequence.</title>
        <authorList>
            <person name="Cejkova D."/>
            <person name="Zobanikova M."/>
            <person name="Chen L."/>
            <person name="Pospisilova P."/>
            <person name="Strouhal M."/>
            <person name="Qin X."/>
            <person name="Mikalova L."/>
            <person name="Norris S.J."/>
            <person name="Muzny D.M."/>
            <person name="Gibbs R.A."/>
            <person name="Fulton L.L."/>
            <person name="Sodergren E."/>
            <person name="Weinstock G.M."/>
            <person name="Smajs D."/>
        </authorList>
    </citation>
    <scope>NUCLEOTIDE SEQUENCE [LARGE SCALE GENOMIC DNA]</scope>
    <source>
        <strain evidence="11">Gauthier</strain>
    </source>
</reference>
<dbReference type="AlphaFoldDB" id="A0AAU8Q2V5"/>
<feature type="binding site" evidence="8">
    <location>
        <begin position="36"/>
        <end position="41"/>
    </location>
    <ligand>
        <name>ATP</name>
        <dbReference type="ChEBI" id="CHEBI:30616"/>
    </ligand>
</feature>
<dbReference type="EC" id="6.3.4.19" evidence="8"/>
<dbReference type="InterPro" id="IPR012796">
    <property type="entry name" value="Lysidine-tRNA-synth_C"/>
</dbReference>
<comment type="similarity">
    <text evidence="8">Belongs to the tRNA(Ile)-lysidine synthase family.</text>
</comment>
<dbReference type="SUPFAM" id="SSF56037">
    <property type="entry name" value="PheT/TilS domain"/>
    <property type="match status" value="1"/>
</dbReference>
<protein>
    <recommendedName>
        <fullName evidence="8">tRNA(Ile)-lysidine synthase</fullName>
        <ecNumber evidence="8">6.3.4.19</ecNumber>
    </recommendedName>
    <alternativeName>
        <fullName evidence="8">tRNA(Ile)-2-lysyl-cytidine synthase</fullName>
    </alternativeName>
    <alternativeName>
        <fullName evidence="8">tRNA(Ile)-lysidine synthetase</fullName>
    </alternativeName>
</protein>
<evidence type="ECO:0000313" key="10">
    <source>
        <dbReference type="EMBL" id="AEZ59633.1"/>
    </source>
</evidence>
<keyword evidence="3 8" id="KW-0436">Ligase</keyword>
<dbReference type="InterPro" id="IPR012795">
    <property type="entry name" value="tRNA_Ile_lys_synt_N"/>
</dbReference>
<evidence type="ECO:0000256" key="6">
    <source>
        <dbReference type="ARBA" id="ARBA00022840"/>
    </source>
</evidence>
<evidence type="ECO:0000256" key="3">
    <source>
        <dbReference type="ARBA" id="ARBA00022598"/>
    </source>
</evidence>
<keyword evidence="6 8" id="KW-0067">ATP-binding</keyword>
<dbReference type="InterPro" id="IPR012094">
    <property type="entry name" value="tRNA_Ile_lys_synt"/>
</dbReference>
<feature type="domain" description="tRNA(Ile)-lysidine/2-thiocytidine synthase N-terminal" evidence="9">
    <location>
        <begin position="31"/>
        <end position="216"/>
    </location>
</feature>
<evidence type="ECO:0000256" key="4">
    <source>
        <dbReference type="ARBA" id="ARBA00022694"/>
    </source>
</evidence>
<dbReference type="HAMAP" id="MF_01161">
    <property type="entry name" value="tRNA_Ile_lys_synt"/>
    <property type="match status" value="1"/>
</dbReference>
<dbReference type="GO" id="GO:0005524">
    <property type="term" value="F:ATP binding"/>
    <property type="evidence" value="ECO:0007669"/>
    <property type="project" value="UniProtKB-UniRule"/>
</dbReference>
<evidence type="ECO:0000256" key="2">
    <source>
        <dbReference type="ARBA" id="ARBA00022490"/>
    </source>
</evidence>
<dbReference type="GeneID" id="93876150"/>
<dbReference type="RefSeq" id="WP_010881821.1">
    <property type="nucleotide sequence ID" value="NC_016843.1"/>
</dbReference>
<dbReference type="Pfam" id="PF01171">
    <property type="entry name" value="ATP_bind_3"/>
    <property type="match status" value="1"/>
</dbReference>
<keyword evidence="2 8" id="KW-0963">Cytoplasm</keyword>
<dbReference type="CDD" id="cd01992">
    <property type="entry name" value="TilS_N"/>
    <property type="match status" value="1"/>
</dbReference>
<evidence type="ECO:0000313" key="11">
    <source>
        <dbReference type="Proteomes" id="UP000008192"/>
    </source>
</evidence>
<keyword evidence="5 8" id="KW-0547">Nucleotide-binding</keyword>
<evidence type="ECO:0000256" key="8">
    <source>
        <dbReference type="HAMAP-Rule" id="MF_01161"/>
    </source>
</evidence>
<dbReference type="PANTHER" id="PTHR43033">
    <property type="entry name" value="TRNA(ILE)-LYSIDINE SYNTHASE-RELATED"/>
    <property type="match status" value="1"/>
</dbReference>
<dbReference type="Gene3D" id="3.40.50.620">
    <property type="entry name" value="HUPs"/>
    <property type="match status" value="1"/>
</dbReference>
<evidence type="ECO:0000256" key="7">
    <source>
        <dbReference type="ARBA" id="ARBA00048539"/>
    </source>
</evidence>
<dbReference type="NCBIfam" id="TIGR02432">
    <property type="entry name" value="lysidine_TilS_N"/>
    <property type="match status" value="1"/>
</dbReference>
<dbReference type="InterPro" id="IPR011063">
    <property type="entry name" value="TilS/TtcA_N"/>
</dbReference>
<comment type="function">
    <text evidence="8">Ligates lysine onto the cytidine present at position 34 of the AUA codon-specific tRNA(Ile) that contains the anticodon CAU, in an ATP-dependent manner. Cytidine is converted to lysidine, thus changing the amino acid specificity of the tRNA from methionine to isoleucine.</text>
</comment>
<sequence>MSESRQKLHPLLVHVARSFGHFLVPRKPSCLLVAVSGGADSLALLYAAHELAPDFGVCACAVTVDHSLRAQEGALDARFVRALCARFSPPLPCFVQQISAGAVHACAKIRGRGVQDAARALRYKVFDHVAARCGAQVVLTAHTRDDQYETLLMRLFQGAAASALQGIRAARGRYVRPLLKVSRTCVEDFLQTRGVRWREDASNTCRKYVRNRIRHELIPALDAVLAGWRSGLDKTFAGISAEHSFCVAALTRWREGCSHAWEPVPRALGTRLRMPRSDFLAAEFILRFFLLQEACVRLGVSHRVPRGALERCARFDGVRRIHVSGLQLERAGAYVLFSCIHASDTARETKKQDAGSPPSSEKQGVSAIYVARPGAYPCACGTLLVEVRPAGVFVCCAQDHVGVGPFSFPFYIRTHRTGDTISIRGGHKGIRKMFSEWHVPLSDRTVLPMIEQDGVLRALYGAALGYQNRYAERTPHE</sequence>
<dbReference type="PANTHER" id="PTHR43033:SF1">
    <property type="entry name" value="TRNA(ILE)-LYSIDINE SYNTHASE-RELATED"/>
    <property type="match status" value="1"/>
</dbReference>
<dbReference type="GO" id="GO:0032267">
    <property type="term" value="F:tRNA(Ile)-lysidine synthase activity"/>
    <property type="evidence" value="ECO:0007669"/>
    <property type="project" value="UniProtKB-EC"/>
</dbReference>
<proteinExistence type="inferred from homology"/>
<name>A0AAU8Q2V5_TREPG</name>
<dbReference type="Proteomes" id="UP000008192">
    <property type="component" value="Chromosome"/>
</dbReference>
<evidence type="ECO:0000259" key="9">
    <source>
        <dbReference type="Pfam" id="PF01171"/>
    </source>
</evidence>
<dbReference type="NCBIfam" id="TIGR02433">
    <property type="entry name" value="lysidine_TilS_C"/>
    <property type="match status" value="1"/>
</dbReference>
<evidence type="ECO:0000256" key="5">
    <source>
        <dbReference type="ARBA" id="ARBA00022741"/>
    </source>
</evidence>
<dbReference type="GO" id="GO:0005737">
    <property type="term" value="C:cytoplasm"/>
    <property type="evidence" value="ECO:0007669"/>
    <property type="project" value="UniProtKB-SubCell"/>
</dbReference>
<dbReference type="InterPro" id="IPR014729">
    <property type="entry name" value="Rossmann-like_a/b/a_fold"/>
</dbReference>
<gene>
    <name evidence="8" type="primary">tilS</name>
    <name evidence="10" type="ordered locus">TPEGAU_0373</name>
</gene>
<dbReference type="GO" id="GO:0006400">
    <property type="term" value="P:tRNA modification"/>
    <property type="evidence" value="ECO:0007669"/>
    <property type="project" value="UniProtKB-UniRule"/>
</dbReference>
<dbReference type="EMBL" id="CP002376">
    <property type="protein sequence ID" value="AEZ59633.1"/>
    <property type="molecule type" value="Genomic_DNA"/>
</dbReference>
<dbReference type="SMR" id="A0AAU8Q2V5"/>
<keyword evidence="4 8" id="KW-0819">tRNA processing</keyword>
<comment type="catalytic activity">
    <reaction evidence="7 8">
        <text>cytidine(34) in tRNA(Ile2) + L-lysine + ATP = lysidine(34) in tRNA(Ile2) + AMP + diphosphate + H(+)</text>
        <dbReference type="Rhea" id="RHEA:43744"/>
        <dbReference type="Rhea" id="RHEA-COMP:10625"/>
        <dbReference type="Rhea" id="RHEA-COMP:10670"/>
        <dbReference type="ChEBI" id="CHEBI:15378"/>
        <dbReference type="ChEBI" id="CHEBI:30616"/>
        <dbReference type="ChEBI" id="CHEBI:32551"/>
        <dbReference type="ChEBI" id="CHEBI:33019"/>
        <dbReference type="ChEBI" id="CHEBI:82748"/>
        <dbReference type="ChEBI" id="CHEBI:83665"/>
        <dbReference type="ChEBI" id="CHEBI:456215"/>
        <dbReference type="EC" id="6.3.4.19"/>
    </reaction>
</comment>
<organism evidence="10 11">
    <name type="scientific">Treponema pallidum subsp. pertenue (strain Gauthier)</name>
    <dbReference type="NCBI Taxonomy" id="491080"/>
    <lineage>
        <taxon>Bacteria</taxon>
        <taxon>Pseudomonadati</taxon>
        <taxon>Spirochaetota</taxon>
        <taxon>Spirochaetia</taxon>
        <taxon>Spirochaetales</taxon>
        <taxon>Treponemataceae</taxon>
        <taxon>Treponema</taxon>
    </lineage>
</organism>
<comment type="subcellular location">
    <subcellularLocation>
        <location evidence="1 8">Cytoplasm</location>
    </subcellularLocation>
</comment>
<accession>A0AAU8Q2V5</accession>
<dbReference type="SUPFAM" id="SSF52402">
    <property type="entry name" value="Adenine nucleotide alpha hydrolases-like"/>
    <property type="match status" value="1"/>
</dbReference>
<comment type="domain">
    <text evidence="8">The N-terminal region contains the highly conserved SGGXDS motif, predicted to be a P-loop motif involved in ATP binding.</text>
</comment>